<sequence>MLSVITMFSNFRNHLLHKDNLIGHKGKVYREFSWSFKTSCISNVFSTFNEIVHNTFLFVMHIFKSGCGLIMVL</sequence>
<evidence type="ECO:0000313" key="1">
    <source>
        <dbReference type="EMBL" id="TVM29017.1"/>
    </source>
</evidence>
<accession>A0A6P1Z9F7</accession>
<protein>
    <submittedName>
        <fullName evidence="1">Uncharacterized protein</fullName>
    </submittedName>
</protein>
<name>A0A6P1Z9F7_9BACT</name>
<reference evidence="1 2" key="1">
    <citation type="submission" date="2018-06" db="EMBL/GenBank/DDBJ databases">
        <title>Complete genome of Desulfovibrio marinus P48SEP.</title>
        <authorList>
            <person name="Crispim J.S."/>
            <person name="Vidigal P.M.P."/>
            <person name="Silva L.C.F."/>
            <person name="Araujo L.C."/>
            <person name="Laguardia C.N."/>
            <person name="Dias R.S."/>
            <person name="Sousa M.P."/>
            <person name="Paula S.O."/>
            <person name="Silva C."/>
        </authorList>
    </citation>
    <scope>NUCLEOTIDE SEQUENCE [LARGE SCALE GENOMIC DNA]</scope>
    <source>
        <strain evidence="1 2">P48SEP</strain>
    </source>
</reference>
<gene>
    <name evidence="1" type="ORF">DQK91_22150</name>
</gene>
<dbReference type="AlphaFoldDB" id="A0A6P1Z9F7"/>
<evidence type="ECO:0000313" key="2">
    <source>
        <dbReference type="Proteomes" id="UP000434052"/>
    </source>
</evidence>
<dbReference type="EMBL" id="QMIF01000087">
    <property type="protein sequence ID" value="TVM29017.1"/>
    <property type="molecule type" value="Genomic_DNA"/>
</dbReference>
<dbReference type="Proteomes" id="UP000434052">
    <property type="component" value="Unassembled WGS sequence"/>
</dbReference>
<comment type="caution">
    <text evidence="1">The sequence shown here is derived from an EMBL/GenBank/DDBJ whole genome shotgun (WGS) entry which is preliminary data.</text>
</comment>
<proteinExistence type="predicted"/>
<organism evidence="1 2">
    <name type="scientific">Oceanidesulfovibrio marinus</name>
    <dbReference type="NCBI Taxonomy" id="370038"/>
    <lineage>
        <taxon>Bacteria</taxon>
        <taxon>Pseudomonadati</taxon>
        <taxon>Thermodesulfobacteriota</taxon>
        <taxon>Desulfovibrionia</taxon>
        <taxon>Desulfovibrionales</taxon>
        <taxon>Desulfovibrionaceae</taxon>
        <taxon>Oceanidesulfovibrio</taxon>
    </lineage>
</organism>